<accession>B6SL58</accession>
<sequence>MAIKDIVASFDLAVHGIGLLQQQLIKNPETPLVSYIYPQLIRGVKVRPPPAQEQGSGSSGGGKHRPLCPAGPGRAAAAGAPEDAVVDGVSGACKGRSPEGVRRVRQQGAGAMSQMAVSI</sequence>
<dbReference type="ExpressionAtlas" id="B6SL58">
    <property type="expression patterns" value="baseline and differential"/>
</dbReference>
<feature type="region of interest" description="Disordered" evidence="1">
    <location>
        <begin position="47"/>
        <end position="119"/>
    </location>
</feature>
<dbReference type="HOGENOM" id="CLU_2064911_0_0_1"/>
<dbReference type="EMBL" id="EU953473">
    <property type="protein sequence ID" value="ACG25591.1"/>
    <property type="molecule type" value="mRNA"/>
</dbReference>
<evidence type="ECO:0000256" key="1">
    <source>
        <dbReference type="SAM" id="MobiDB-lite"/>
    </source>
</evidence>
<dbReference type="AlphaFoldDB" id="B6SL58"/>
<protein>
    <submittedName>
        <fullName evidence="2">Uncharacterized protein</fullName>
    </submittedName>
</protein>
<organism evidence="2">
    <name type="scientific">Zea mays</name>
    <name type="common">Maize</name>
    <dbReference type="NCBI Taxonomy" id="4577"/>
    <lineage>
        <taxon>Eukaryota</taxon>
        <taxon>Viridiplantae</taxon>
        <taxon>Streptophyta</taxon>
        <taxon>Embryophyta</taxon>
        <taxon>Tracheophyta</taxon>
        <taxon>Spermatophyta</taxon>
        <taxon>Magnoliopsida</taxon>
        <taxon>Liliopsida</taxon>
        <taxon>Poales</taxon>
        <taxon>Poaceae</taxon>
        <taxon>PACMAD clade</taxon>
        <taxon>Panicoideae</taxon>
        <taxon>Andropogonodae</taxon>
        <taxon>Andropogoneae</taxon>
        <taxon>Tripsacinae</taxon>
        <taxon>Zea</taxon>
    </lineage>
</organism>
<proteinExistence type="evidence at transcript level"/>
<dbReference type="EMBL" id="EU953478">
    <property type="protein sequence ID" value="ACG25596.1"/>
    <property type="molecule type" value="mRNA"/>
</dbReference>
<reference evidence="2" key="1">
    <citation type="journal article" date="2009" name="Plant Mol. Biol.">
        <title>Insights into corn genes derived from large-scale cDNA sequencing.</title>
        <authorList>
            <person name="Alexandrov N.N."/>
            <person name="Brover V.V."/>
            <person name="Freidin S."/>
            <person name="Troukhan M.E."/>
            <person name="Tatarinova T.V."/>
            <person name="Zhang H."/>
            <person name="Swaller T.J."/>
            <person name="Lu Y.P."/>
            <person name="Bouck J."/>
            <person name="Flavell R.B."/>
            <person name="Feldmann K.A."/>
        </authorList>
    </citation>
    <scope>NUCLEOTIDE SEQUENCE</scope>
</reference>
<name>B6SL58_MAIZE</name>
<feature type="compositionally biased region" description="Low complexity" evidence="1">
    <location>
        <begin position="70"/>
        <end position="81"/>
    </location>
</feature>
<evidence type="ECO:0000313" key="2">
    <source>
        <dbReference type="EMBL" id="ACG25591.1"/>
    </source>
</evidence>